<feature type="domain" description="Type I restriction modification DNA specificity" evidence="4">
    <location>
        <begin position="86"/>
        <end position="171"/>
    </location>
</feature>
<comment type="similarity">
    <text evidence="1">Belongs to the type-I restriction system S methylase family.</text>
</comment>
<keyword evidence="3" id="KW-0238">DNA-binding</keyword>
<keyword evidence="2" id="KW-0680">Restriction system</keyword>
<proteinExistence type="inferred from homology"/>
<dbReference type="Pfam" id="PF01420">
    <property type="entry name" value="Methylase_S"/>
    <property type="match status" value="2"/>
</dbReference>
<dbReference type="PANTHER" id="PTHR30408:SF13">
    <property type="entry name" value="TYPE I RESTRICTION ENZYME HINDI SPECIFICITY SUBUNIT"/>
    <property type="match status" value="1"/>
</dbReference>
<evidence type="ECO:0000313" key="5">
    <source>
        <dbReference type="EMBL" id="GAA4517038.1"/>
    </source>
</evidence>
<keyword evidence="6" id="KW-1185">Reference proteome</keyword>
<reference evidence="6" key="1">
    <citation type="journal article" date="2019" name="Int. J. Syst. Evol. Microbiol.">
        <title>The Global Catalogue of Microorganisms (GCM) 10K type strain sequencing project: providing services to taxonomists for standard genome sequencing and annotation.</title>
        <authorList>
            <consortium name="The Broad Institute Genomics Platform"/>
            <consortium name="The Broad Institute Genome Sequencing Center for Infectious Disease"/>
            <person name="Wu L."/>
            <person name="Ma J."/>
        </authorList>
    </citation>
    <scope>NUCLEOTIDE SEQUENCE [LARGE SCALE GENOMIC DNA]</scope>
    <source>
        <strain evidence="6">JCM 17858</strain>
    </source>
</reference>
<evidence type="ECO:0000259" key="4">
    <source>
        <dbReference type="Pfam" id="PF01420"/>
    </source>
</evidence>
<sequence length="411" mass="47377">MSYRKIGELIRLVDERNKDLQVVTLVGLTIHKKFIPSVANTIGTDMKNYKIIRRNQFACSTMQVRRDKKMPVALLKELDVAILSPAYPVFEVKDENEVLPDYLMLWFTRSEFDREACFHAVGGVRGSLEWEDFCNMELPIPSIEKQREIVAQYQAVENKIRVNKQICEKLEATAQALYKHWFVDFEFPNEDGKPYKSSGGKMVWNEELEKEIPEGWEVGTLKDYANIKGGKRLPKDSELNKNKVGRPYIRVADMNKNKFMTINSEFMFVDDITQKEISRYTVDTNDVIISIVGTIGLVNVIDESLNKANLTENCFKLTNLKKINKDYLYHYLVSERGQREIEMKTVGGVQAKLPMYNVELLDLLIPSTNLLSQFESTVKAINQRIVTIIKENDKLTELQSLLLSRLARLEG</sequence>
<evidence type="ECO:0000256" key="2">
    <source>
        <dbReference type="ARBA" id="ARBA00022747"/>
    </source>
</evidence>
<evidence type="ECO:0000256" key="3">
    <source>
        <dbReference type="ARBA" id="ARBA00023125"/>
    </source>
</evidence>
<dbReference type="Proteomes" id="UP001500394">
    <property type="component" value="Unassembled WGS sequence"/>
</dbReference>
<accession>A0ABP8R3C1</accession>
<dbReference type="PANTHER" id="PTHR30408">
    <property type="entry name" value="TYPE-1 RESTRICTION ENZYME ECOKI SPECIFICITY PROTEIN"/>
    <property type="match status" value="1"/>
</dbReference>
<comment type="caution">
    <text evidence="5">The sequence shown here is derived from an EMBL/GenBank/DDBJ whole genome shotgun (WGS) entry which is preliminary data.</text>
</comment>
<gene>
    <name evidence="5" type="ORF">GCM10023173_17100</name>
</gene>
<dbReference type="InterPro" id="IPR000055">
    <property type="entry name" value="Restrct_endonuc_typeI_TRD"/>
</dbReference>
<feature type="domain" description="Type I restriction modification DNA specificity" evidence="4">
    <location>
        <begin position="213"/>
        <end position="399"/>
    </location>
</feature>
<dbReference type="Gene3D" id="3.90.220.20">
    <property type="entry name" value="DNA methylase specificity domains"/>
    <property type="match status" value="2"/>
</dbReference>
<evidence type="ECO:0000313" key="6">
    <source>
        <dbReference type="Proteomes" id="UP001500394"/>
    </source>
</evidence>
<protein>
    <recommendedName>
        <fullName evidence="4">Type I restriction modification DNA specificity domain-containing protein</fullName>
    </recommendedName>
</protein>
<organism evidence="5 6">
    <name type="scientific">Sphingobacterium thermophilum</name>
    <dbReference type="NCBI Taxonomy" id="768534"/>
    <lineage>
        <taxon>Bacteria</taxon>
        <taxon>Pseudomonadati</taxon>
        <taxon>Bacteroidota</taxon>
        <taxon>Sphingobacteriia</taxon>
        <taxon>Sphingobacteriales</taxon>
        <taxon>Sphingobacteriaceae</taxon>
        <taxon>Sphingobacterium</taxon>
    </lineage>
</organism>
<dbReference type="EMBL" id="BAABGR010000019">
    <property type="protein sequence ID" value="GAA4517038.1"/>
    <property type="molecule type" value="Genomic_DNA"/>
</dbReference>
<dbReference type="RefSeq" id="WP_345067466.1">
    <property type="nucleotide sequence ID" value="NZ_BAABGR010000019.1"/>
</dbReference>
<name>A0ABP8R3C1_9SPHI</name>
<dbReference type="InterPro" id="IPR044946">
    <property type="entry name" value="Restrct_endonuc_typeI_TRD_sf"/>
</dbReference>
<dbReference type="InterPro" id="IPR052021">
    <property type="entry name" value="Type-I_RS_S_subunit"/>
</dbReference>
<evidence type="ECO:0000256" key="1">
    <source>
        <dbReference type="ARBA" id="ARBA00010923"/>
    </source>
</evidence>
<dbReference type="CDD" id="cd17256">
    <property type="entry name" value="RMtype1_S_EcoJA65PI-TRD1-CR1_like"/>
    <property type="match status" value="1"/>
</dbReference>
<dbReference type="SUPFAM" id="SSF116734">
    <property type="entry name" value="DNA methylase specificity domain"/>
    <property type="match status" value="2"/>
</dbReference>